<keyword evidence="3" id="KW-1185">Reference proteome</keyword>
<protein>
    <submittedName>
        <fullName evidence="2">Uncharacterized protein</fullName>
    </submittedName>
</protein>
<dbReference type="RefSeq" id="WP_224001294.1">
    <property type="nucleotide sequence ID" value="NZ_CAJZAF010000007.1"/>
</dbReference>
<evidence type="ECO:0000313" key="2">
    <source>
        <dbReference type="EMBL" id="CAG9169847.1"/>
    </source>
</evidence>
<gene>
    <name evidence="2" type="ORF">LMG23994_01693</name>
</gene>
<comment type="caution">
    <text evidence="2">The sequence shown here is derived from an EMBL/GenBank/DDBJ whole genome shotgun (WGS) entry which is preliminary data.</text>
</comment>
<evidence type="ECO:0000313" key="3">
    <source>
        <dbReference type="Proteomes" id="UP000701702"/>
    </source>
</evidence>
<proteinExistence type="predicted"/>
<feature type="region of interest" description="Disordered" evidence="1">
    <location>
        <begin position="43"/>
        <end position="71"/>
    </location>
</feature>
<dbReference type="Proteomes" id="UP000701702">
    <property type="component" value="Unassembled WGS sequence"/>
</dbReference>
<evidence type="ECO:0000256" key="1">
    <source>
        <dbReference type="SAM" id="MobiDB-lite"/>
    </source>
</evidence>
<sequence length="71" mass="7590">MMTLGGTEFDPHGDHWLKLAGKGAKPGWVMPPPLARVVLALSGEARPTQSRQRAGTSRILRNRSGQSLAVA</sequence>
<reference evidence="2 3" key="1">
    <citation type="submission" date="2021-08" db="EMBL/GenBank/DDBJ databases">
        <authorList>
            <person name="Peeters C."/>
        </authorList>
    </citation>
    <scope>NUCLEOTIDE SEQUENCE [LARGE SCALE GENOMIC DNA]</scope>
    <source>
        <strain evidence="2 3">LMG 23994</strain>
    </source>
</reference>
<accession>A0ABN7Y937</accession>
<dbReference type="EMBL" id="CAJZAF010000007">
    <property type="protein sequence ID" value="CAG9169847.1"/>
    <property type="molecule type" value="Genomic_DNA"/>
</dbReference>
<name>A0ABN7Y937_9BURK</name>
<organism evidence="2 3">
    <name type="scientific">Cupriavidus pinatubonensis</name>
    <dbReference type="NCBI Taxonomy" id="248026"/>
    <lineage>
        <taxon>Bacteria</taxon>
        <taxon>Pseudomonadati</taxon>
        <taxon>Pseudomonadota</taxon>
        <taxon>Betaproteobacteria</taxon>
        <taxon>Burkholderiales</taxon>
        <taxon>Burkholderiaceae</taxon>
        <taxon>Cupriavidus</taxon>
    </lineage>
</organism>